<keyword evidence="3" id="KW-0677">Repeat</keyword>
<proteinExistence type="predicted"/>
<dbReference type="SUPFAM" id="SSF48403">
    <property type="entry name" value="Ankyrin repeat"/>
    <property type="match status" value="1"/>
</dbReference>
<dbReference type="Pfam" id="PF13962">
    <property type="entry name" value="PGG"/>
    <property type="match status" value="1"/>
</dbReference>
<evidence type="ECO:0000256" key="5">
    <source>
        <dbReference type="ARBA" id="ARBA00023043"/>
    </source>
</evidence>
<dbReference type="PANTHER" id="PTHR24186">
    <property type="entry name" value="PROTEIN PHOSPHATASE 1 REGULATORY SUBUNIT"/>
    <property type="match status" value="1"/>
</dbReference>
<dbReference type="Pfam" id="PF12796">
    <property type="entry name" value="Ank_2"/>
    <property type="match status" value="3"/>
</dbReference>
<feature type="repeat" description="ANK" evidence="7">
    <location>
        <begin position="251"/>
        <end position="283"/>
    </location>
</feature>
<evidence type="ECO:0000259" key="9">
    <source>
        <dbReference type="Pfam" id="PF13962"/>
    </source>
</evidence>
<dbReference type="PANTHER" id="PTHR24186:SF50">
    <property type="entry name" value="ANKYRIN REPEAT-CONTAINING PROTEIN ITN1-LIKE ISOFORM X1"/>
    <property type="match status" value="1"/>
</dbReference>
<reference evidence="12 13" key="1">
    <citation type="journal article" date="2020" name="bioRxiv">
        <title>Sequence and annotation of 42 cannabis genomes reveals extensive copy number variation in cannabinoid synthesis and pathogen resistance genes.</title>
        <authorList>
            <person name="Mckernan K.J."/>
            <person name="Helbert Y."/>
            <person name="Kane L.T."/>
            <person name="Ebling H."/>
            <person name="Zhang L."/>
            <person name="Liu B."/>
            <person name="Eaton Z."/>
            <person name="Mclaughlin S."/>
            <person name="Kingan S."/>
            <person name="Baybayan P."/>
            <person name="Concepcion G."/>
            <person name="Jordan M."/>
            <person name="Riva A."/>
            <person name="Barbazuk W."/>
            <person name="Harkins T."/>
        </authorList>
    </citation>
    <scope>NUCLEOTIDE SEQUENCE [LARGE SCALE GENOMIC DNA]</scope>
    <source>
        <strain evidence="12 13">cv. Jamaican Lion 4</strain>
        <strain evidence="10">Father</strain>
        <strain evidence="11">Mother</strain>
        <tissue evidence="10">Leaf</tissue>
    </source>
</reference>
<dbReference type="EMBL" id="JAATIP010000215">
    <property type="protein sequence ID" value="KAF4359452.1"/>
    <property type="molecule type" value="Genomic_DNA"/>
</dbReference>
<keyword evidence="13" id="KW-1185">Reference proteome</keyword>
<evidence type="ECO:0000313" key="12">
    <source>
        <dbReference type="Proteomes" id="UP000525078"/>
    </source>
</evidence>
<feature type="domain" description="PGG" evidence="9">
    <location>
        <begin position="473"/>
        <end position="575"/>
    </location>
</feature>
<comment type="caution">
    <text evidence="10">The sequence shown here is derived from an EMBL/GenBank/DDBJ whole genome shotgun (WGS) entry which is preliminary data.</text>
</comment>
<feature type="transmembrane region" description="Helical" evidence="8">
    <location>
        <begin position="557"/>
        <end position="580"/>
    </location>
</feature>
<sequence>MTRIVDMLKSFLTHNLHFGWLFDREVQLTPLDVGNLDPLTKTFGQENNIFHLVIKCAANPGATFVNTLLLSHSLLAFQPNNKGDTPLHMAARLGHESFAVVLINHAKVLAAAEGHSDYRYLLRKVNYEKQNTALHEAVISGRFEIAKRLIQEDPILTSLVNKAGESPLFLAVERRFYDIASIILDTTYADCSVLGGNGMTVMHAAVIRSCPSFDARLLLRNVTRAKDFDKFVKKVLERCGSQILEKAEDELGWTPLHYAANLGHSTMVKLFLKAKRSVAYIKDKQGMTALHIAARKGHVEVMKELMEECSDIGEILDNKDRTALHIAAEHNCHSVVRTLLNERGFTDLINEQDNEGNTALHVAAIHGHYEIMKRLVSNKMSNKGMSNKMGMTAFEILLKSTTPADSIATFMVGLKLWLAKNKDPLLSLQDTGFGMMKSSTTEKETTRDSTQIQMRAQSGGPNIKEDNNNNGQDVQHMQNMNLVVSTLIAGITFQAAITMPFAAPYKTTKGLETFKDFMEANSLAFGFSAGSLLIHFMFAMLSMIFQRKFKYPTMVTMSFISLSISSFVIAFTTGTKALLYEKKELSSLLMETKNGALSFSAPENYALAAFYLTIFYVFFIVRRLKR</sequence>
<dbReference type="PROSITE" id="PS50297">
    <property type="entry name" value="ANK_REP_REGION"/>
    <property type="match status" value="4"/>
</dbReference>
<dbReference type="InterPro" id="IPR036770">
    <property type="entry name" value="Ankyrin_rpt-contain_sf"/>
</dbReference>
<dbReference type="Proteomes" id="UP000583929">
    <property type="component" value="Unassembled WGS sequence"/>
</dbReference>
<accession>A0A7J6DNH8</accession>
<feature type="repeat" description="ANK" evidence="7">
    <location>
        <begin position="82"/>
        <end position="114"/>
    </location>
</feature>
<dbReference type="AlphaFoldDB" id="A0A7J6DNH8"/>
<protein>
    <recommendedName>
        <fullName evidence="9">PGG domain-containing protein</fullName>
    </recommendedName>
</protein>
<organism evidence="10 13">
    <name type="scientific">Cannabis sativa</name>
    <name type="common">Hemp</name>
    <name type="synonym">Marijuana</name>
    <dbReference type="NCBI Taxonomy" id="3483"/>
    <lineage>
        <taxon>Eukaryota</taxon>
        <taxon>Viridiplantae</taxon>
        <taxon>Streptophyta</taxon>
        <taxon>Embryophyta</taxon>
        <taxon>Tracheophyta</taxon>
        <taxon>Spermatophyta</taxon>
        <taxon>Magnoliopsida</taxon>
        <taxon>eudicotyledons</taxon>
        <taxon>Gunneridae</taxon>
        <taxon>Pentapetalae</taxon>
        <taxon>rosids</taxon>
        <taxon>fabids</taxon>
        <taxon>Rosales</taxon>
        <taxon>Cannabaceae</taxon>
        <taxon>Cannabis</taxon>
    </lineage>
</organism>
<evidence type="ECO:0000256" key="8">
    <source>
        <dbReference type="SAM" id="Phobius"/>
    </source>
</evidence>
<evidence type="ECO:0000256" key="3">
    <source>
        <dbReference type="ARBA" id="ARBA00022737"/>
    </source>
</evidence>
<keyword evidence="4 8" id="KW-1133">Transmembrane helix</keyword>
<dbReference type="GO" id="GO:0005886">
    <property type="term" value="C:plasma membrane"/>
    <property type="evidence" value="ECO:0007669"/>
    <property type="project" value="TreeGrafter"/>
</dbReference>
<evidence type="ECO:0000313" key="10">
    <source>
        <dbReference type="EMBL" id="KAF4347390.1"/>
    </source>
</evidence>
<keyword evidence="6 8" id="KW-0472">Membrane</keyword>
<evidence type="ECO:0000313" key="11">
    <source>
        <dbReference type="EMBL" id="KAF4359452.1"/>
    </source>
</evidence>
<feature type="repeat" description="ANK" evidence="7">
    <location>
        <begin position="285"/>
        <end position="312"/>
    </location>
</feature>
<evidence type="ECO:0000313" key="13">
    <source>
        <dbReference type="Proteomes" id="UP000583929"/>
    </source>
</evidence>
<dbReference type="Proteomes" id="UP000525078">
    <property type="component" value="Unassembled WGS sequence"/>
</dbReference>
<comment type="subcellular location">
    <subcellularLocation>
        <location evidence="1">Membrane</location>
        <topology evidence="1">Multi-pass membrane protein</topology>
    </subcellularLocation>
</comment>
<feature type="transmembrane region" description="Helical" evidence="8">
    <location>
        <begin position="482"/>
        <end position="503"/>
    </location>
</feature>
<evidence type="ECO:0000256" key="7">
    <source>
        <dbReference type="PROSITE-ProRule" id="PRU00023"/>
    </source>
</evidence>
<keyword evidence="5 7" id="KW-0040">ANK repeat</keyword>
<dbReference type="SMART" id="SM00248">
    <property type="entry name" value="ANK"/>
    <property type="match status" value="7"/>
</dbReference>
<feature type="repeat" description="ANK" evidence="7">
    <location>
        <begin position="355"/>
        <end position="378"/>
    </location>
</feature>
<dbReference type="InterPro" id="IPR026961">
    <property type="entry name" value="PGG_dom"/>
</dbReference>
<dbReference type="InterPro" id="IPR002110">
    <property type="entry name" value="Ankyrin_rpt"/>
</dbReference>
<dbReference type="PROSITE" id="PS50088">
    <property type="entry name" value="ANK_REPEAT"/>
    <property type="match status" value="4"/>
</dbReference>
<keyword evidence="2 8" id="KW-0812">Transmembrane</keyword>
<dbReference type="EMBL" id="JAATIQ010000810">
    <property type="protein sequence ID" value="KAF4347390.1"/>
    <property type="molecule type" value="Genomic_DNA"/>
</dbReference>
<dbReference type="Gene3D" id="1.25.40.20">
    <property type="entry name" value="Ankyrin repeat-containing domain"/>
    <property type="match status" value="3"/>
</dbReference>
<gene>
    <name evidence="11" type="ORF">F8388_001496</name>
    <name evidence="10" type="ORF">G4B88_009138</name>
</gene>
<name>A0A7J6DNH8_CANSA</name>
<feature type="transmembrane region" description="Helical" evidence="8">
    <location>
        <begin position="523"/>
        <end position="545"/>
    </location>
</feature>
<evidence type="ECO:0000256" key="6">
    <source>
        <dbReference type="ARBA" id="ARBA00023136"/>
    </source>
</evidence>
<evidence type="ECO:0000256" key="4">
    <source>
        <dbReference type="ARBA" id="ARBA00022989"/>
    </source>
</evidence>
<evidence type="ECO:0000256" key="1">
    <source>
        <dbReference type="ARBA" id="ARBA00004141"/>
    </source>
</evidence>
<evidence type="ECO:0000256" key="2">
    <source>
        <dbReference type="ARBA" id="ARBA00022692"/>
    </source>
</evidence>
<feature type="transmembrane region" description="Helical" evidence="8">
    <location>
        <begin position="604"/>
        <end position="621"/>
    </location>
</feature>